<evidence type="ECO:0000313" key="3">
    <source>
        <dbReference type="Proteomes" id="UP000584670"/>
    </source>
</evidence>
<comment type="caution">
    <text evidence="2">The sequence shown here is derived from an EMBL/GenBank/DDBJ whole genome shotgun (WGS) entry which is preliminary data.</text>
</comment>
<proteinExistence type="predicted"/>
<keyword evidence="1" id="KW-1133">Transmembrane helix</keyword>
<evidence type="ECO:0000313" key="2">
    <source>
        <dbReference type="EMBL" id="MBC2905274.1"/>
    </source>
</evidence>
<sequence length="90" mass="9521">MPLNRYRLPDPEGPAATKLEIIMSPFSLPGCRQADDLAVTVRGSFFIALVVGPLIAIAGTTGGWQVTALVISVAAVARGTQAVYRRVRAI</sequence>
<evidence type="ECO:0000256" key="1">
    <source>
        <dbReference type="SAM" id="Phobius"/>
    </source>
</evidence>
<dbReference type="AlphaFoldDB" id="A0A7X1MBD3"/>
<reference evidence="2 3" key="1">
    <citation type="submission" date="2020-08" db="EMBL/GenBank/DDBJ databases">
        <title>Streptomyces sp. PSKA01 genome sequencing and assembly.</title>
        <authorList>
            <person name="Mandal S."/>
            <person name="Maiti P.K."/>
            <person name="Das P."/>
        </authorList>
    </citation>
    <scope>NUCLEOTIDE SEQUENCE [LARGE SCALE GENOMIC DNA]</scope>
    <source>
        <strain evidence="2 3">PSKA01</strain>
    </source>
</reference>
<keyword evidence="1" id="KW-0472">Membrane</keyword>
<dbReference type="EMBL" id="JACMSF010000034">
    <property type="protein sequence ID" value="MBC2905274.1"/>
    <property type="molecule type" value="Genomic_DNA"/>
</dbReference>
<protein>
    <submittedName>
        <fullName evidence="2">Uncharacterized protein</fullName>
    </submittedName>
</protein>
<feature type="transmembrane region" description="Helical" evidence="1">
    <location>
        <begin position="45"/>
        <end position="76"/>
    </location>
</feature>
<dbReference type="RefSeq" id="WP_186285129.1">
    <property type="nucleotide sequence ID" value="NZ_JACMSF010000034.1"/>
</dbReference>
<keyword evidence="1" id="KW-0812">Transmembrane</keyword>
<dbReference type="Proteomes" id="UP000584670">
    <property type="component" value="Unassembled WGS sequence"/>
</dbReference>
<organism evidence="2 3">
    <name type="scientific">Streptomyces cupreus</name>
    <dbReference type="NCBI Taxonomy" id="2759956"/>
    <lineage>
        <taxon>Bacteria</taxon>
        <taxon>Bacillati</taxon>
        <taxon>Actinomycetota</taxon>
        <taxon>Actinomycetes</taxon>
        <taxon>Kitasatosporales</taxon>
        <taxon>Streptomycetaceae</taxon>
        <taxon>Streptomyces</taxon>
    </lineage>
</organism>
<name>A0A7X1MBD3_9ACTN</name>
<gene>
    <name evidence="2" type="ORF">H4N64_27570</name>
</gene>
<accession>A0A7X1MBD3</accession>
<keyword evidence="3" id="KW-1185">Reference proteome</keyword>